<reference evidence="1 2" key="1">
    <citation type="submission" date="2008-10" db="EMBL/GenBank/DDBJ databases">
        <authorList>
            <person name="Qin X."/>
            <person name="Bachman B."/>
            <person name="Battles P."/>
            <person name="Bell A."/>
            <person name="Bess C."/>
            <person name="Bickham C."/>
            <person name="Chaboub L."/>
            <person name="Chen D."/>
            <person name="Coyle M."/>
            <person name="Deiros D.R."/>
            <person name="Dinh H."/>
            <person name="Forbes L."/>
            <person name="Fowler G."/>
            <person name="Francisco L."/>
            <person name="Fu Q."/>
            <person name="Gubbala S."/>
            <person name="Hale W."/>
            <person name="Han Y."/>
            <person name="Hemphill L."/>
            <person name="Highlander S.K."/>
            <person name="Hirani K."/>
            <person name="Hogues M."/>
            <person name="Jackson L."/>
            <person name="Jakkamsetti A."/>
            <person name="Javaid M."/>
            <person name="Jiang H."/>
            <person name="Korchina V."/>
            <person name="Kovar C."/>
            <person name="Lara F."/>
            <person name="Lee S."/>
            <person name="Mata R."/>
            <person name="Mathew T."/>
            <person name="Moen C."/>
            <person name="Morales K."/>
            <person name="Munidasa M."/>
            <person name="Nazareth L."/>
            <person name="Ngo R."/>
            <person name="Nguyen L."/>
            <person name="Okwuonu G."/>
            <person name="Ongeri F."/>
            <person name="Patil S."/>
            <person name="Petrosino J."/>
            <person name="Pham C."/>
            <person name="Pham P."/>
            <person name="Pu L.-L."/>
            <person name="Puazo M."/>
            <person name="Raj R."/>
            <person name="Reid J."/>
            <person name="Rouhana J."/>
            <person name="Saada N."/>
            <person name="Shang Y."/>
            <person name="Simmons D."/>
            <person name="Thornton R."/>
            <person name="Warren J."/>
            <person name="Weissenberger G."/>
            <person name="Zhang J."/>
            <person name="Zhang L."/>
            <person name="Zhou C."/>
            <person name="Zhu D."/>
            <person name="Muzny D."/>
            <person name="Worley K."/>
            <person name="Gibbs R."/>
        </authorList>
    </citation>
    <scope>NUCLEOTIDE SEQUENCE [LARGE SCALE GENOMIC DNA]</scope>
    <source>
        <strain evidence="1 2">ATCC 51172</strain>
    </source>
</reference>
<dbReference type="EMBL" id="ABYO01000148">
    <property type="protein sequence ID" value="EEI86815.1"/>
    <property type="molecule type" value="Genomic_DNA"/>
</dbReference>
<dbReference type="eggNOG" id="COG2909">
    <property type="taxonomic scope" value="Bacteria"/>
</dbReference>
<gene>
    <name evidence="1" type="ORF">HMPREF0072_0621</name>
</gene>
<proteinExistence type="predicted"/>
<protein>
    <submittedName>
        <fullName evidence="1">Uncharacterized protein</fullName>
    </submittedName>
</protein>
<dbReference type="STRING" id="525254.HMPREF0072_0621"/>
<accession>C2BE51</accession>
<evidence type="ECO:0000313" key="1">
    <source>
        <dbReference type="EMBL" id="EEI86815.1"/>
    </source>
</evidence>
<name>C2BE51_9FIRM</name>
<feature type="non-terminal residue" evidence="1">
    <location>
        <position position="76"/>
    </location>
</feature>
<organism evidence="1 2">
    <name type="scientific">Anaerococcus lactolyticus ATCC 51172</name>
    <dbReference type="NCBI Taxonomy" id="525254"/>
    <lineage>
        <taxon>Bacteria</taxon>
        <taxon>Bacillati</taxon>
        <taxon>Bacillota</taxon>
        <taxon>Tissierellia</taxon>
        <taxon>Tissierellales</taxon>
        <taxon>Peptoniphilaceae</taxon>
        <taxon>Anaerococcus</taxon>
    </lineage>
</organism>
<dbReference type="AlphaFoldDB" id="C2BE51"/>
<dbReference type="Proteomes" id="UP000005984">
    <property type="component" value="Unassembled WGS sequence"/>
</dbReference>
<evidence type="ECO:0000313" key="2">
    <source>
        <dbReference type="Proteomes" id="UP000005984"/>
    </source>
</evidence>
<keyword evidence="2" id="KW-1185">Reference proteome</keyword>
<comment type="caution">
    <text evidence="1">The sequence shown here is derived from an EMBL/GenBank/DDBJ whole genome shotgun (WGS) entry which is preliminary data.</text>
</comment>
<dbReference type="HOGENOM" id="CLU_2660075_0_0_9"/>
<sequence length="76" mass="8726">MLEIGLEELRLGFEETREYLERSGLYLDEPCLKALYGQTEGWVVGVHLVSLWLRQQPQVQEMALLDGDKQAVSAYL</sequence>